<dbReference type="InterPro" id="IPR000788">
    <property type="entry name" value="RNR_lg_C"/>
</dbReference>
<dbReference type="GO" id="GO:0000166">
    <property type="term" value="F:nucleotide binding"/>
    <property type="evidence" value="ECO:0007669"/>
    <property type="project" value="UniProtKB-KW"/>
</dbReference>
<reference evidence="12" key="1">
    <citation type="journal article" date="2015" name="Nature">
        <title>Complex archaea that bridge the gap between prokaryotes and eukaryotes.</title>
        <authorList>
            <person name="Spang A."/>
            <person name="Saw J.H."/>
            <person name="Jorgensen S.L."/>
            <person name="Zaremba-Niedzwiedzka K."/>
            <person name="Martijn J."/>
            <person name="Lind A.E."/>
            <person name="van Eijk R."/>
            <person name="Schleper C."/>
            <person name="Guy L."/>
            <person name="Ettema T.J."/>
        </authorList>
    </citation>
    <scope>NUCLEOTIDE SEQUENCE</scope>
</reference>
<evidence type="ECO:0000256" key="5">
    <source>
        <dbReference type="ARBA" id="ARBA00022741"/>
    </source>
</evidence>
<dbReference type="SUPFAM" id="SSF51998">
    <property type="entry name" value="PFL-like glycyl radical enzymes"/>
    <property type="match status" value="1"/>
</dbReference>
<dbReference type="Gene3D" id="3.20.70.20">
    <property type="match status" value="1"/>
</dbReference>
<feature type="non-terminal residue" evidence="12">
    <location>
        <position position="484"/>
    </location>
</feature>
<dbReference type="NCBIfam" id="TIGR02504">
    <property type="entry name" value="NrdJ_Z"/>
    <property type="match status" value="1"/>
</dbReference>
<dbReference type="AlphaFoldDB" id="A0A0F9AR59"/>
<dbReference type="GO" id="GO:0031419">
    <property type="term" value="F:cobalamin binding"/>
    <property type="evidence" value="ECO:0007669"/>
    <property type="project" value="UniProtKB-KW"/>
</dbReference>
<keyword evidence="6" id="KW-0560">Oxidoreductase</keyword>
<evidence type="ECO:0000256" key="8">
    <source>
        <dbReference type="ARBA" id="ARBA00023285"/>
    </source>
</evidence>
<comment type="caution">
    <text evidence="12">The sequence shown here is derived from an EMBL/GenBank/DDBJ whole genome shotgun (WGS) entry which is preliminary data.</text>
</comment>
<accession>A0A0F9AR59</accession>
<evidence type="ECO:0000256" key="7">
    <source>
        <dbReference type="ARBA" id="ARBA00023157"/>
    </source>
</evidence>
<gene>
    <name evidence="12" type="ORF">LCGC14_2540950</name>
</gene>
<comment type="catalytic activity">
    <reaction evidence="9">
        <text>a 2'-deoxyribonucleoside 5'-diphosphate + [thioredoxin]-disulfide + H2O = a ribonucleoside 5'-diphosphate + [thioredoxin]-dithiol</text>
        <dbReference type="Rhea" id="RHEA:23252"/>
        <dbReference type="Rhea" id="RHEA-COMP:10698"/>
        <dbReference type="Rhea" id="RHEA-COMP:10700"/>
        <dbReference type="ChEBI" id="CHEBI:15377"/>
        <dbReference type="ChEBI" id="CHEBI:29950"/>
        <dbReference type="ChEBI" id="CHEBI:50058"/>
        <dbReference type="ChEBI" id="CHEBI:57930"/>
        <dbReference type="ChEBI" id="CHEBI:73316"/>
        <dbReference type="EC" id="1.17.4.1"/>
    </reaction>
</comment>
<feature type="domain" description="Ribonucleotide reductase large subunit C-terminal" evidence="11">
    <location>
        <begin position="3"/>
        <end position="440"/>
    </location>
</feature>
<dbReference type="PANTHER" id="PTHR43371">
    <property type="entry name" value="VITAMIN B12-DEPENDENT RIBONUCLEOTIDE REDUCTASE"/>
    <property type="match status" value="1"/>
</dbReference>
<keyword evidence="5" id="KW-0547">Nucleotide-binding</keyword>
<dbReference type="CDD" id="cd02888">
    <property type="entry name" value="RNR_II_dimer"/>
    <property type="match status" value="1"/>
</dbReference>
<evidence type="ECO:0000256" key="3">
    <source>
        <dbReference type="ARBA" id="ARBA00012274"/>
    </source>
</evidence>
<feature type="non-terminal residue" evidence="12">
    <location>
        <position position="1"/>
    </location>
</feature>
<dbReference type="InterPro" id="IPR050862">
    <property type="entry name" value="RdRp_reductase_class-2"/>
</dbReference>
<protein>
    <recommendedName>
        <fullName evidence="3">ribonucleoside-diphosphate reductase</fullName>
        <ecNumber evidence="3">1.17.4.1</ecNumber>
    </recommendedName>
</protein>
<comment type="cofactor">
    <cofactor evidence="1">
        <name>adenosylcob(III)alamin</name>
        <dbReference type="ChEBI" id="CHEBI:18408"/>
    </cofactor>
</comment>
<evidence type="ECO:0000256" key="6">
    <source>
        <dbReference type="ARBA" id="ARBA00023002"/>
    </source>
</evidence>
<keyword evidence="8" id="KW-0170">Cobalt</keyword>
<dbReference type="EMBL" id="LAZR01041465">
    <property type="protein sequence ID" value="KKL11920.1"/>
    <property type="molecule type" value="Genomic_DNA"/>
</dbReference>
<evidence type="ECO:0000313" key="12">
    <source>
        <dbReference type="EMBL" id="KKL11920.1"/>
    </source>
</evidence>
<sequence>AYASGPVSFMDMWDSMCATIMSAGSRRGAMMGTLRCDHPDIVEFIEAKHKRGRLTNFNVSILVTDAFMQAVKSNEWWDLVFGIPLADGSHVDTSDPSEGVEQYTYKRMRARELWDMIMDSTYKYSEPGVIFIDRINETNNLKYCEDISCTNPCGEQPLPPNGTCNLGAVNLARMVLRPFQDDAAFQYALLANTAKVGVRFLDNVIDQTNYPLGAQQIEETNKRRLGLGITGLADALAQLKIRYGTEQAVHMTELIMATLATAAYEESIYLAEHRHPFKLYNRGDFLECMSLNVLDEHMQLRLNDYGIRNGTLLTIAPTGTTSIYYGNVSSGLEPVFDHKVNRQVLQADGSTKRYVAYGYGYNLYHQIKNAELGSIELPGYMVTSNQITVKQHVLMQAAAQKWIDTSVSKTINCPENISREDLATAYTHAYSEGCMGCTTYRPSDVRGAVMTPASEKSTSEEPPSPEGRELFIPTRPSVMEGCTY</sequence>
<evidence type="ECO:0000256" key="1">
    <source>
        <dbReference type="ARBA" id="ARBA00001922"/>
    </source>
</evidence>
<keyword evidence="4" id="KW-0846">Cobalamin</keyword>
<evidence type="ECO:0000256" key="9">
    <source>
        <dbReference type="ARBA" id="ARBA00047754"/>
    </source>
</evidence>
<dbReference type="PANTHER" id="PTHR43371:SF1">
    <property type="entry name" value="RIBONUCLEOSIDE-DIPHOSPHATE REDUCTASE"/>
    <property type="match status" value="1"/>
</dbReference>
<proteinExistence type="inferred from homology"/>
<evidence type="ECO:0000259" key="11">
    <source>
        <dbReference type="Pfam" id="PF02867"/>
    </source>
</evidence>
<dbReference type="InterPro" id="IPR013344">
    <property type="entry name" value="RNR_NrdJ/NrdZ"/>
</dbReference>
<dbReference type="EC" id="1.17.4.1" evidence="3"/>
<dbReference type="Pfam" id="PF02867">
    <property type="entry name" value="Ribonuc_red_lgC"/>
    <property type="match status" value="1"/>
</dbReference>
<evidence type="ECO:0000256" key="2">
    <source>
        <dbReference type="ARBA" id="ARBA00007405"/>
    </source>
</evidence>
<dbReference type="GO" id="GO:0004748">
    <property type="term" value="F:ribonucleoside-diphosphate reductase activity, thioredoxin disulfide as acceptor"/>
    <property type="evidence" value="ECO:0007669"/>
    <property type="project" value="UniProtKB-EC"/>
</dbReference>
<dbReference type="PRINTS" id="PR01183">
    <property type="entry name" value="RIBORDTASEM1"/>
</dbReference>
<evidence type="ECO:0000256" key="4">
    <source>
        <dbReference type="ARBA" id="ARBA00022628"/>
    </source>
</evidence>
<keyword evidence="7" id="KW-1015">Disulfide bond</keyword>
<evidence type="ECO:0000256" key="10">
    <source>
        <dbReference type="SAM" id="MobiDB-lite"/>
    </source>
</evidence>
<comment type="similarity">
    <text evidence="2">Belongs to the ribonucleoside diphosphate reductase class-2 family.</text>
</comment>
<feature type="region of interest" description="Disordered" evidence="10">
    <location>
        <begin position="450"/>
        <end position="471"/>
    </location>
</feature>
<organism evidence="12">
    <name type="scientific">marine sediment metagenome</name>
    <dbReference type="NCBI Taxonomy" id="412755"/>
    <lineage>
        <taxon>unclassified sequences</taxon>
        <taxon>metagenomes</taxon>
        <taxon>ecological metagenomes</taxon>
    </lineage>
</organism>
<name>A0A0F9AR59_9ZZZZ</name>